<dbReference type="InterPro" id="IPR001387">
    <property type="entry name" value="Cro/C1-type_HTH"/>
</dbReference>
<protein>
    <submittedName>
        <fullName evidence="1">Type II TA system antitoxin MqsA family protein</fullName>
    </submittedName>
</protein>
<dbReference type="RefSeq" id="WP_379595560.1">
    <property type="nucleotide sequence ID" value="NZ_JBHRTN010000008.1"/>
</dbReference>
<dbReference type="Proteomes" id="UP001595593">
    <property type="component" value="Unassembled WGS sequence"/>
</dbReference>
<proteinExistence type="predicted"/>
<name>A0ABV7FXH5_9PROT</name>
<dbReference type="Gene3D" id="3.10.20.860">
    <property type="match status" value="1"/>
</dbReference>
<dbReference type="CDD" id="cd00093">
    <property type="entry name" value="HTH_XRE"/>
    <property type="match status" value="1"/>
</dbReference>
<sequence>MTDTCVNCGQAAVCERTVPFDVERDGQRVTIQDRQTYCAACGQVSYRGNQISEHERAVAAATRQMLGLLTSDELQAIRKKYFLLQREMEEMLSIGPKTWVRWERGKVVQSKSVDKLIRSIAEDPALAQKLMHDACIDNPEAEAAFQRFHEQARSRAAEVMQSRLGHVAGADYGAVAEDVIRAIHLSASGRRAA</sequence>
<dbReference type="Pfam" id="PF15731">
    <property type="entry name" value="MqsA_antitoxin"/>
    <property type="match status" value="1"/>
</dbReference>
<evidence type="ECO:0000313" key="1">
    <source>
        <dbReference type="EMBL" id="MFC3125088.1"/>
    </source>
</evidence>
<dbReference type="InterPro" id="IPR022452">
    <property type="entry name" value="MqsA"/>
</dbReference>
<gene>
    <name evidence="1" type="ORF">ACFOD4_08455</name>
</gene>
<keyword evidence="2" id="KW-1185">Reference proteome</keyword>
<evidence type="ECO:0000313" key="2">
    <source>
        <dbReference type="Proteomes" id="UP001595593"/>
    </source>
</evidence>
<dbReference type="Gene3D" id="1.10.260.40">
    <property type="entry name" value="lambda repressor-like DNA-binding domains"/>
    <property type="match status" value="1"/>
</dbReference>
<organism evidence="1 2">
    <name type="scientific">Teichococcus globiformis</name>
    <dbReference type="NCBI Taxonomy" id="2307229"/>
    <lineage>
        <taxon>Bacteria</taxon>
        <taxon>Pseudomonadati</taxon>
        <taxon>Pseudomonadota</taxon>
        <taxon>Alphaproteobacteria</taxon>
        <taxon>Acetobacterales</taxon>
        <taxon>Roseomonadaceae</taxon>
        <taxon>Roseomonas</taxon>
    </lineage>
</organism>
<dbReference type="InterPro" id="IPR010982">
    <property type="entry name" value="Lambda_DNA-bd_dom_sf"/>
</dbReference>
<dbReference type="SUPFAM" id="SSF47413">
    <property type="entry name" value="lambda repressor-like DNA-binding domains"/>
    <property type="match status" value="1"/>
</dbReference>
<reference evidence="2" key="1">
    <citation type="journal article" date="2019" name="Int. J. Syst. Evol. Microbiol.">
        <title>The Global Catalogue of Microorganisms (GCM) 10K type strain sequencing project: providing services to taxonomists for standard genome sequencing and annotation.</title>
        <authorList>
            <consortium name="The Broad Institute Genomics Platform"/>
            <consortium name="The Broad Institute Genome Sequencing Center for Infectious Disease"/>
            <person name="Wu L."/>
            <person name="Ma J."/>
        </authorList>
    </citation>
    <scope>NUCLEOTIDE SEQUENCE [LARGE SCALE GENOMIC DNA]</scope>
    <source>
        <strain evidence="2">KCTC 52094</strain>
    </source>
</reference>
<accession>A0ABV7FXH5</accession>
<dbReference type="NCBIfam" id="TIGR03830">
    <property type="entry name" value="CxxCG_CxxCG_HTH"/>
    <property type="match status" value="1"/>
</dbReference>
<dbReference type="InterPro" id="IPR032758">
    <property type="entry name" value="MqsA/HigA-2"/>
</dbReference>
<dbReference type="EMBL" id="JBHRTN010000008">
    <property type="protein sequence ID" value="MFC3125088.1"/>
    <property type="molecule type" value="Genomic_DNA"/>
</dbReference>
<comment type="caution">
    <text evidence="1">The sequence shown here is derived from an EMBL/GenBank/DDBJ whole genome shotgun (WGS) entry which is preliminary data.</text>
</comment>